<dbReference type="RefSeq" id="WP_207297855.1">
    <property type="nucleotide sequence ID" value="NZ_CP071448.1"/>
</dbReference>
<name>A0ABX7QJE2_9FLAO</name>
<keyword evidence="3" id="KW-1185">Reference proteome</keyword>
<dbReference type="Proteomes" id="UP000663440">
    <property type="component" value="Chromosome"/>
</dbReference>
<evidence type="ECO:0000313" key="3">
    <source>
        <dbReference type="Proteomes" id="UP000663440"/>
    </source>
</evidence>
<reference evidence="2 3" key="1">
    <citation type="submission" date="2021-03" db="EMBL/GenBank/DDBJ databases">
        <title>Flavobacterium kribbensis sp. nov, an endophytic bacteria, isolated from soybean.</title>
        <authorList>
            <person name="Lee J."/>
            <person name="Seo J."/>
        </authorList>
    </citation>
    <scope>NUCLEOTIDE SEQUENCE [LARGE SCALE GENOMIC DNA]</scope>
    <source>
        <strain evidence="2 3">BB8</strain>
    </source>
</reference>
<feature type="compositionally biased region" description="Basic and acidic residues" evidence="1">
    <location>
        <begin position="47"/>
        <end position="68"/>
    </location>
</feature>
<evidence type="ECO:0000256" key="1">
    <source>
        <dbReference type="SAM" id="MobiDB-lite"/>
    </source>
</evidence>
<gene>
    <name evidence="2" type="ORF">J0383_07820</name>
</gene>
<feature type="region of interest" description="Disordered" evidence="1">
    <location>
        <begin position="47"/>
        <end position="71"/>
    </location>
</feature>
<accession>A0ABX7QJE2</accession>
<sequence length="130" mass="14640">MVTEKEKDIAQEYLADKSIKGVWVNSAGELFFDEGLAKASDEEAEFIKKSKADQKESDTTATDKKDEAAEAQAAELKEKNLKLLAETELRKENYQTMKALVKFFEITTEDHKADTLITALTNFKETLKSV</sequence>
<organism evidence="2 3">
    <name type="scientific">Flavobacterium endoglycinae</name>
    <dbReference type="NCBI Taxonomy" id="2816357"/>
    <lineage>
        <taxon>Bacteria</taxon>
        <taxon>Pseudomonadati</taxon>
        <taxon>Bacteroidota</taxon>
        <taxon>Flavobacteriia</taxon>
        <taxon>Flavobacteriales</taxon>
        <taxon>Flavobacteriaceae</taxon>
        <taxon>Flavobacterium</taxon>
    </lineage>
</organism>
<protein>
    <recommendedName>
        <fullName evidence="4">Phage protein</fullName>
    </recommendedName>
</protein>
<proteinExistence type="predicted"/>
<dbReference type="EMBL" id="CP071448">
    <property type="protein sequence ID" value="QSW90706.1"/>
    <property type="molecule type" value="Genomic_DNA"/>
</dbReference>
<evidence type="ECO:0000313" key="2">
    <source>
        <dbReference type="EMBL" id="QSW90706.1"/>
    </source>
</evidence>
<evidence type="ECO:0008006" key="4">
    <source>
        <dbReference type="Google" id="ProtNLM"/>
    </source>
</evidence>